<dbReference type="Proteomes" id="UP000008963">
    <property type="component" value="Chromosome"/>
</dbReference>
<accession>E1WX54</accession>
<dbReference type="HOGENOM" id="CLU_2666014_0_0_7"/>
<organism evidence="2 3">
    <name type="scientific">Halobacteriovorax marinus (strain ATCC BAA-682 / DSM 15412 / SJ)</name>
    <name type="common">Bacteriovorax marinus</name>
    <dbReference type="NCBI Taxonomy" id="862908"/>
    <lineage>
        <taxon>Bacteria</taxon>
        <taxon>Pseudomonadati</taxon>
        <taxon>Bdellovibrionota</taxon>
        <taxon>Bacteriovoracia</taxon>
        <taxon>Bacteriovoracales</taxon>
        <taxon>Halobacteriovoraceae</taxon>
        <taxon>Halobacteriovorax</taxon>
    </lineage>
</organism>
<feature type="transmembrane region" description="Helical" evidence="1">
    <location>
        <begin position="50"/>
        <end position="70"/>
    </location>
</feature>
<proteinExistence type="predicted"/>
<dbReference type="RefSeq" id="WP_014243540.1">
    <property type="nucleotide sequence ID" value="NC_016620.1"/>
</dbReference>
<protein>
    <submittedName>
        <fullName evidence="2">Membrane protein</fullName>
    </submittedName>
</protein>
<evidence type="ECO:0000256" key="1">
    <source>
        <dbReference type="SAM" id="Phobius"/>
    </source>
</evidence>
<name>E1WX54_HALMS</name>
<feature type="transmembrane region" description="Helical" evidence="1">
    <location>
        <begin position="12"/>
        <end position="30"/>
    </location>
</feature>
<dbReference type="PATRIC" id="fig|862908.3.peg.822"/>
<dbReference type="EMBL" id="FQ312005">
    <property type="protein sequence ID" value="CBW25755.1"/>
    <property type="molecule type" value="Genomic_DNA"/>
</dbReference>
<evidence type="ECO:0000313" key="3">
    <source>
        <dbReference type="Proteomes" id="UP000008963"/>
    </source>
</evidence>
<dbReference type="AlphaFoldDB" id="E1WX54"/>
<sequence length="75" mass="8582">MEEEKKPFFKKVIALIGVVFGFIYLLNPTMGLFELLPDTLPIIGNLDEGAAVYLIFAGLRYLGIDILKYFDRIRK</sequence>
<keyword evidence="1" id="KW-1133">Transmembrane helix</keyword>
<keyword evidence="3" id="KW-1185">Reference proteome</keyword>
<keyword evidence="1" id="KW-0812">Transmembrane</keyword>
<dbReference type="STRING" id="862908.BMS_0862"/>
<reference evidence="3" key="1">
    <citation type="journal article" date="2013" name="ISME J.">
        <title>A small predatory core genome in the divergent marine Bacteriovorax marinus SJ and the terrestrial Bdellovibrio bacteriovorus.</title>
        <authorList>
            <person name="Crossman L.C."/>
            <person name="Chen H."/>
            <person name="Cerdeno-Tarraga A.M."/>
            <person name="Brooks K."/>
            <person name="Quail M.A."/>
            <person name="Pineiro S.A."/>
            <person name="Hobley L."/>
            <person name="Sockett R.E."/>
            <person name="Bentley S.D."/>
            <person name="Parkhill J."/>
            <person name="Williams H.N."/>
            <person name="Stine O.C."/>
        </authorList>
    </citation>
    <scope>NUCLEOTIDE SEQUENCE [LARGE SCALE GENOMIC DNA]</scope>
    <source>
        <strain evidence="3">ATCC BAA-682 / DSM 15412 / SJ</strain>
    </source>
</reference>
<evidence type="ECO:0000313" key="2">
    <source>
        <dbReference type="EMBL" id="CBW25755.1"/>
    </source>
</evidence>
<keyword evidence="1" id="KW-0472">Membrane</keyword>
<dbReference type="KEGG" id="bmx:BMS_0862"/>
<dbReference type="eggNOG" id="ENOG5033K5R">
    <property type="taxonomic scope" value="Bacteria"/>
</dbReference>
<gene>
    <name evidence="2" type="ordered locus">BMS_0862</name>
</gene>
<dbReference type="OrthoDB" id="289517at2"/>